<evidence type="ECO:0000313" key="2">
    <source>
        <dbReference type="Proteomes" id="UP001196413"/>
    </source>
</evidence>
<dbReference type="InterPro" id="IPR004988">
    <property type="entry name" value="DUF273"/>
</dbReference>
<protein>
    <submittedName>
        <fullName evidence="1">Uncharacterized protein</fullName>
    </submittedName>
</protein>
<dbReference type="Gene3D" id="3.90.550.10">
    <property type="entry name" value="Spore Coat Polysaccharide Biosynthesis Protein SpsA, Chain A"/>
    <property type="match status" value="1"/>
</dbReference>
<reference evidence="1" key="1">
    <citation type="submission" date="2021-06" db="EMBL/GenBank/DDBJ databases">
        <title>Parelaphostrongylus tenuis whole genome reference sequence.</title>
        <authorList>
            <person name="Garwood T.J."/>
            <person name="Larsen P.A."/>
            <person name="Fountain-Jones N.M."/>
            <person name="Garbe J.R."/>
            <person name="Macchietto M.G."/>
            <person name="Kania S.A."/>
            <person name="Gerhold R.W."/>
            <person name="Richards J.E."/>
            <person name="Wolf T.M."/>
        </authorList>
    </citation>
    <scope>NUCLEOTIDE SEQUENCE</scope>
    <source>
        <strain evidence="1">MNPRO001-30</strain>
        <tissue evidence="1">Meninges</tissue>
    </source>
</reference>
<proteinExistence type="predicted"/>
<organism evidence="1 2">
    <name type="scientific">Parelaphostrongylus tenuis</name>
    <name type="common">Meningeal worm</name>
    <dbReference type="NCBI Taxonomy" id="148309"/>
    <lineage>
        <taxon>Eukaryota</taxon>
        <taxon>Metazoa</taxon>
        <taxon>Ecdysozoa</taxon>
        <taxon>Nematoda</taxon>
        <taxon>Chromadorea</taxon>
        <taxon>Rhabditida</taxon>
        <taxon>Rhabditina</taxon>
        <taxon>Rhabditomorpha</taxon>
        <taxon>Strongyloidea</taxon>
        <taxon>Metastrongylidae</taxon>
        <taxon>Parelaphostrongylus</taxon>
    </lineage>
</organism>
<sequence>MRVRALFLVGRHVNFLICSTIVISLTIIEELNVGTGFIAFMNYYGKEVLIPIQIRRDAKKSVSIVVVVQNSSDKELYKEAQDTVECYALHHRYPIHFIVVEENVTLSRVCPQNDFMFQRHCVVAHLMYSWPEEWFLFLDADMAVINPNHLIEDYIPSDPEVHVVFYNRIFNHEVMAGSYLIRNSEYSRDFLIHWSNYEYKLPRSFHGSDNGALHSAIVSYELPLQKNSRKHCENFWAIAKDYDSLSVYEVCMQLILSSNSLKHILILQKGTSWARDGWLTNSVWCEKDFILHGWQKRSKDKMRFARWHSPVVDGYWDRALCGTLDAHLNWRYKDSFIASSKAIEMRLNQIIRSVHGNFEWIQVDSERTNFINA</sequence>
<dbReference type="EMBL" id="JAHQIW010007054">
    <property type="protein sequence ID" value="KAJ1371856.1"/>
    <property type="molecule type" value="Genomic_DNA"/>
</dbReference>
<dbReference type="InterPro" id="IPR029044">
    <property type="entry name" value="Nucleotide-diphossugar_trans"/>
</dbReference>
<accession>A0AAD5WJ87</accession>
<dbReference type="Proteomes" id="UP001196413">
    <property type="component" value="Unassembled WGS sequence"/>
</dbReference>
<dbReference type="PANTHER" id="PTHR31562:SF2">
    <property type="entry name" value="NUCLEOTIDE-DIPHOSPHO-SUGAR TRANSFERASE"/>
    <property type="match status" value="1"/>
</dbReference>
<evidence type="ECO:0000313" key="1">
    <source>
        <dbReference type="EMBL" id="KAJ1371856.1"/>
    </source>
</evidence>
<dbReference type="AlphaFoldDB" id="A0AAD5WJ87"/>
<dbReference type="Pfam" id="PF03314">
    <property type="entry name" value="DUF273"/>
    <property type="match status" value="1"/>
</dbReference>
<dbReference type="SUPFAM" id="SSF53448">
    <property type="entry name" value="Nucleotide-diphospho-sugar transferases"/>
    <property type="match status" value="1"/>
</dbReference>
<name>A0AAD5WJ87_PARTN</name>
<keyword evidence="2" id="KW-1185">Reference proteome</keyword>
<gene>
    <name evidence="1" type="ORF">KIN20_033887</name>
</gene>
<comment type="caution">
    <text evidence="1">The sequence shown here is derived from an EMBL/GenBank/DDBJ whole genome shotgun (WGS) entry which is preliminary data.</text>
</comment>
<dbReference type="PANTHER" id="PTHR31562">
    <property type="entry name" value="PROTEIN CBG18972"/>
    <property type="match status" value="1"/>
</dbReference>